<gene>
    <name evidence="2" type="ORF">CI610_02800</name>
</gene>
<name>A0A2H9T4Y4_9ZZZZ</name>
<dbReference type="PANTHER" id="PTHR47510:SF3">
    <property type="entry name" value="ENDO_EXONUCLEASE_PHOSPHATASE DOMAIN-CONTAINING PROTEIN"/>
    <property type="match status" value="1"/>
</dbReference>
<feature type="domain" description="Endonuclease/exonuclease/phosphatase" evidence="1">
    <location>
        <begin position="41"/>
        <end position="131"/>
    </location>
</feature>
<proteinExistence type="predicted"/>
<evidence type="ECO:0000259" key="1">
    <source>
        <dbReference type="Pfam" id="PF14529"/>
    </source>
</evidence>
<dbReference type="InterPro" id="IPR005135">
    <property type="entry name" value="Endo/exonuclease/phosphatase"/>
</dbReference>
<dbReference type="InterPro" id="IPR036691">
    <property type="entry name" value="Endo/exonu/phosph_ase_sf"/>
</dbReference>
<dbReference type="GO" id="GO:0003824">
    <property type="term" value="F:catalytic activity"/>
    <property type="evidence" value="ECO:0007669"/>
    <property type="project" value="InterPro"/>
</dbReference>
<dbReference type="SUPFAM" id="SSF56219">
    <property type="entry name" value="DNase I-like"/>
    <property type="match status" value="1"/>
</dbReference>
<dbReference type="Pfam" id="PF14529">
    <property type="entry name" value="Exo_endo_phos_2"/>
    <property type="match status" value="1"/>
</dbReference>
<accession>A0A2H9T4Y4</accession>
<dbReference type="Gene3D" id="3.60.10.10">
    <property type="entry name" value="Endonuclease/exonuclease/phosphatase"/>
    <property type="match status" value="1"/>
</dbReference>
<sequence length="501" mass="57109">MSVYVSNNLSSKRRPDLELPSIECVWLELSLAGKPTLYGTFYRPPNAPVSCWDHIAHSIELAFNTGISNIIITGDFNANLLSDNNHSTHLRNLLTTLNLTQSVASPTFFTESSSSLLDIVCASDPSLVNICHVGESFLDQPLRYHCPIYGSINISKPTQKCFKRSIWLYDHGDYNDYRDRLSQIDWDTIFDYADIDKSTNQLTDIILSTAKKCIPFKTITVRNNSPAWLTNMVRRMIRKRKYLHRKAKRSGNEDDWANFRKLRNLCVNAIRKSKSNYFNKLYNKLNNNTNTSARDWWKIVNNFMTNSFEKSSIPPITVNNSIIYDDLEKANAFNNFFSSQSTINDTNIHPPDLLQPPHTLANIVISRQDVLDAIHSLNTRKAAGPDLISPRLIKEAADILSYPLQLVFNLSLTSSTFPSPWKKAHVTPVFKKDDPSVISNYRPISLLSIIGKLMERCVYKYVYNFLIDKSLLTPYQSGFRSGDSTINQLLSISHDIFSNLD</sequence>
<dbReference type="PANTHER" id="PTHR47510">
    <property type="entry name" value="REVERSE TRANSCRIPTASE DOMAIN-CONTAINING PROTEIN"/>
    <property type="match status" value="1"/>
</dbReference>
<dbReference type="EMBL" id="NSIT01000218">
    <property type="protein sequence ID" value="PJE78267.1"/>
    <property type="molecule type" value="Genomic_DNA"/>
</dbReference>
<organism evidence="2">
    <name type="scientific">invertebrate metagenome</name>
    <dbReference type="NCBI Taxonomy" id="1711999"/>
    <lineage>
        <taxon>unclassified sequences</taxon>
        <taxon>metagenomes</taxon>
        <taxon>organismal metagenomes</taxon>
    </lineage>
</organism>
<comment type="caution">
    <text evidence="2">The sequence shown here is derived from an EMBL/GenBank/DDBJ whole genome shotgun (WGS) entry which is preliminary data.</text>
</comment>
<dbReference type="SUPFAM" id="SSF56672">
    <property type="entry name" value="DNA/RNA polymerases"/>
    <property type="match status" value="1"/>
</dbReference>
<protein>
    <recommendedName>
        <fullName evidence="1">Endonuclease/exonuclease/phosphatase domain-containing protein</fullName>
    </recommendedName>
</protein>
<evidence type="ECO:0000313" key="2">
    <source>
        <dbReference type="EMBL" id="PJE78267.1"/>
    </source>
</evidence>
<dbReference type="AlphaFoldDB" id="A0A2H9T4Y4"/>
<dbReference type="InterPro" id="IPR043502">
    <property type="entry name" value="DNA/RNA_pol_sf"/>
</dbReference>
<reference evidence="2" key="1">
    <citation type="journal article" date="2017" name="Appl. Environ. Microbiol.">
        <title>Molecular characterization of an Endozoicomonas-like organism causing infection in king scallop Pecten maximus L.</title>
        <authorList>
            <person name="Cano I."/>
            <person name="van Aerle R."/>
            <person name="Ross S."/>
            <person name="Verner-Jeffreys D.W."/>
            <person name="Paley R.K."/>
            <person name="Rimmer G."/>
            <person name="Ryder D."/>
            <person name="Hooper P."/>
            <person name="Stone D."/>
            <person name="Feist S.W."/>
        </authorList>
    </citation>
    <scope>NUCLEOTIDE SEQUENCE</scope>
</reference>